<evidence type="ECO:0000313" key="13">
    <source>
        <dbReference type="RefSeq" id="XP_007528864.3"/>
    </source>
</evidence>
<dbReference type="SMART" id="SM00355">
    <property type="entry name" value="ZnF_C2H2"/>
    <property type="match status" value="3"/>
</dbReference>
<organism evidence="12 13">
    <name type="scientific">Erinaceus europaeus</name>
    <name type="common">Western European hedgehog</name>
    <dbReference type="NCBI Taxonomy" id="9365"/>
    <lineage>
        <taxon>Eukaryota</taxon>
        <taxon>Metazoa</taxon>
        <taxon>Chordata</taxon>
        <taxon>Craniata</taxon>
        <taxon>Vertebrata</taxon>
        <taxon>Euteleostomi</taxon>
        <taxon>Mammalia</taxon>
        <taxon>Eutheria</taxon>
        <taxon>Laurasiatheria</taxon>
        <taxon>Eulipotyphla</taxon>
        <taxon>Erinaceidae</taxon>
        <taxon>Erinaceinae</taxon>
        <taxon>Erinaceus</taxon>
    </lineage>
</organism>
<evidence type="ECO:0000256" key="2">
    <source>
        <dbReference type="ARBA" id="ARBA00022723"/>
    </source>
</evidence>
<evidence type="ECO:0000259" key="11">
    <source>
        <dbReference type="PROSITE" id="PS50157"/>
    </source>
</evidence>
<evidence type="ECO:0000256" key="5">
    <source>
        <dbReference type="ARBA" id="ARBA00022833"/>
    </source>
</evidence>
<comment type="subcellular location">
    <subcellularLocation>
        <location evidence="1">Nucleus</location>
    </subcellularLocation>
</comment>
<dbReference type="InterPro" id="IPR050527">
    <property type="entry name" value="Snail/Krueppel_Znf"/>
</dbReference>
<feature type="domain" description="C2H2-type" evidence="11">
    <location>
        <begin position="326"/>
        <end position="354"/>
    </location>
</feature>
<dbReference type="AlphaFoldDB" id="A0A1S3A3N9"/>
<keyword evidence="8" id="KW-0804">Transcription</keyword>
<keyword evidence="7" id="KW-0238">DNA-binding</keyword>
<dbReference type="InterPro" id="IPR025243">
    <property type="entry name" value="DUF4195"/>
</dbReference>
<evidence type="ECO:0000256" key="7">
    <source>
        <dbReference type="ARBA" id="ARBA00023125"/>
    </source>
</evidence>
<keyword evidence="2" id="KW-0479">Metal-binding</keyword>
<sequence length="411" mass="46979">MAHLLLYKKEQIAEPPKKNTGDFKHRESEDAELVFVGVEYVNEDDDILFVQVISKPKPVASKILNRATRDSEIKRGVLNQDPAHTLQTASHNTPRDAILLSQSECLAIDSPSLLQPSSHPGYEVRSLQVMHQNTSDLLSQGHCGTKVPVRDQDDPEELFILDIENENIKRPKLSDGILKKQYSVIAPPAISPKLNTNRPSEGIQNSSSYVQAGASYPWIYTHGKAHFSCMDPGRANRLEIQEEANFSSTTSENRAIVPNQENLIMLLHDFYYGQHKGDRKHPEQKIYKTFKCSSCLQILKNVKFMNHVSHHLELERQRVDSWEIHTNCRHCHRRFCTPFELQCHVESVHTAQEAVPLCKICELSFKTNQALLEHMKYNHKPGEMPYVCQVQLQIISFCRCGNTFQDIPQLH</sequence>
<reference evidence="13" key="1">
    <citation type="submission" date="2025-08" db="UniProtKB">
        <authorList>
            <consortium name="RefSeq"/>
        </authorList>
    </citation>
    <scope>IDENTIFICATION</scope>
</reference>
<accession>A0A1S3A3N9</accession>
<dbReference type="OrthoDB" id="10032537at2759"/>
<dbReference type="PANTHER" id="PTHR24388">
    <property type="entry name" value="ZINC FINGER PROTEIN"/>
    <property type="match status" value="1"/>
</dbReference>
<keyword evidence="5" id="KW-0862">Zinc</keyword>
<evidence type="ECO:0000256" key="9">
    <source>
        <dbReference type="ARBA" id="ARBA00023242"/>
    </source>
</evidence>
<keyword evidence="4 10" id="KW-0863">Zinc-finger</keyword>
<dbReference type="GO" id="GO:0008270">
    <property type="term" value="F:zinc ion binding"/>
    <property type="evidence" value="ECO:0007669"/>
    <property type="project" value="UniProtKB-KW"/>
</dbReference>
<dbReference type="PANTHER" id="PTHR24388:SF56">
    <property type="entry name" value="ZINC FINGER PROTEIN 280B"/>
    <property type="match status" value="1"/>
</dbReference>
<proteinExistence type="predicted"/>
<dbReference type="PROSITE" id="PS00028">
    <property type="entry name" value="ZINC_FINGER_C2H2_1"/>
    <property type="match status" value="2"/>
</dbReference>
<dbReference type="InterPro" id="IPR013087">
    <property type="entry name" value="Znf_C2H2_type"/>
</dbReference>
<dbReference type="Gene3D" id="3.30.160.60">
    <property type="entry name" value="Classic Zinc Finger"/>
    <property type="match status" value="1"/>
</dbReference>
<keyword evidence="9" id="KW-0539">Nucleus</keyword>
<evidence type="ECO:0000256" key="3">
    <source>
        <dbReference type="ARBA" id="ARBA00022737"/>
    </source>
</evidence>
<gene>
    <name evidence="13" type="primary">LOC103118589</name>
</gene>
<keyword evidence="6" id="KW-0805">Transcription regulation</keyword>
<dbReference type="RefSeq" id="XP_007528864.3">
    <property type="nucleotide sequence ID" value="XM_007528802.3"/>
</dbReference>
<dbReference type="FunCoup" id="A0A1S3A3N9">
    <property type="interactions" value="1"/>
</dbReference>
<protein>
    <submittedName>
        <fullName evidence="13">LOW QUALITY PROTEIN: zinc finger protein 280A-like</fullName>
    </submittedName>
</protein>
<dbReference type="Pfam" id="PF13836">
    <property type="entry name" value="DUF4195"/>
    <property type="match status" value="1"/>
</dbReference>
<dbReference type="InParanoid" id="A0A1S3A3N9"/>
<name>A0A1S3A3N9_ERIEU</name>
<evidence type="ECO:0000256" key="4">
    <source>
        <dbReference type="ARBA" id="ARBA00022771"/>
    </source>
</evidence>
<dbReference type="PROSITE" id="PS50157">
    <property type="entry name" value="ZINC_FINGER_C2H2_2"/>
    <property type="match status" value="1"/>
</dbReference>
<evidence type="ECO:0000256" key="6">
    <source>
        <dbReference type="ARBA" id="ARBA00023015"/>
    </source>
</evidence>
<evidence type="ECO:0000256" key="1">
    <source>
        <dbReference type="ARBA" id="ARBA00004123"/>
    </source>
</evidence>
<dbReference type="eggNOG" id="KOG1721">
    <property type="taxonomic scope" value="Eukaryota"/>
</dbReference>
<evidence type="ECO:0000313" key="12">
    <source>
        <dbReference type="Proteomes" id="UP001652624"/>
    </source>
</evidence>
<evidence type="ECO:0000256" key="8">
    <source>
        <dbReference type="ARBA" id="ARBA00023163"/>
    </source>
</evidence>
<dbReference type="GO" id="GO:0000978">
    <property type="term" value="F:RNA polymerase II cis-regulatory region sequence-specific DNA binding"/>
    <property type="evidence" value="ECO:0007669"/>
    <property type="project" value="TreeGrafter"/>
</dbReference>
<dbReference type="GeneID" id="103118589"/>
<dbReference type="GO" id="GO:0000981">
    <property type="term" value="F:DNA-binding transcription factor activity, RNA polymerase II-specific"/>
    <property type="evidence" value="ECO:0007669"/>
    <property type="project" value="TreeGrafter"/>
</dbReference>
<evidence type="ECO:0000256" key="10">
    <source>
        <dbReference type="PROSITE-ProRule" id="PRU00042"/>
    </source>
</evidence>
<keyword evidence="3" id="KW-0677">Repeat</keyword>
<dbReference type="GO" id="GO:0005634">
    <property type="term" value="C:nucleus"/>
    <property type="evidence" value="ECO:0007669"/>
    <property type="project" value="UniProtKB-SubCell"/>
</dbReference>
<dbReference type="Proteomes" id="UP001652624">
    <property type="component" value="Chromosome 6"/>
</dbReference>
<keyword evidence="12" id="KW-1185">Reference proteome</keyword>